<organism evidence="1 2">
    <name type="scientific">Helicobacter zhangjianzhongii</name>
    <dbReference type="NCBI Taxonomy" id="2974574"/>
    <lineage>
        <taxon>Bacteria</taxon>
        <taxon>Pseudomonadati</taxon>
        <taxon>Campylobacterota</taxon>
        <taxon>Epsilonproteobacteria</taxon>
        <taxon>Campylobacterales</taxon>
        <taxon>Helicobacteraceae</taxon>
        <taxon>Helicobacter</taxon>
    </lineage>
</organism>
<proteinExistence type="predicted"/>
<evidence type="ECO:0000313" key="2">
    <source>
        <dbReference type="Proteomes" id="UP001173802"/>
    </source>
</evidence>
<keyword evidence="2" id="KW-1185">Reference proteome</keyword>
<comment type="caution">
    <text evidence="1">The sequence shown here is derived from an EMBL/GenBank/DDBJ whole genome shotgun (WGS) entry which is preliminary data.</text>
</comment>
<protein>
    <submittedName>
        <fullName evidence="1">Uncharacterized protein</fullName>
    </submittedName>
</protein>
<accession>A0ACC6FTX0</accession>
<gene>
    <name evidence="1" type="ORF">NYG90_08510</name>
</gene>
<dbReference type="Proteomes" id="UP001173802">
    <property type="component" value="Unassembled WGS sequence"/>
</dbReference>
<dbReference type="EMBL" id="JANURN010000008">
    <property type="protein sequence ID" value="MDL0082706.1"/>
    <property type="molecule type" value="Genomic_DNA"/>
</dbReference>
<name>A0ACC6FTX0_9HELI</name>
<evidence type="ECO:0000313" key="1">
    <source>
        <dbReference type="EMBL" id="MDL0082706.1"/>
    </source>
</evidence>
<reference evidence="1 2" key="1">
    <citation type="journal article" date="2023" name="Microorganisms">
        <title>Isolation and Genomic Characteristics of Cat-Borne Campylobacter felis sp. nov. and Sheep-Borne Campylobacter ovis sp. nov.</title>
        <authorList>
            <person name="Wang H."/>
            <person name="Li Y."/>
            <person name="Gu Y."/>
            <person name="Zhou G."/>
            <person name="Chen X."/>
            <person name="Zhang X."/>
            <person name="Shao Z."/>
            <person name="Zhang J."/>
            <person name="Zhang M."/>
        </authorList>
    </citation>
    <scope>NUCLEOTIDE SEQUENCE [LARGE SCALE GENOMIC DNA]</scope>
    <source>
        <strain evidence="1 2">XJK30-2</strain>
    </source>
</reference>
<sequence length="55" mass="6384">MTLKPFFTLHAFFCHCELCDSKAWQSTSTKNAKRSFFRKVDSSDDYSASAECMDY</sequence>